<reference evidence="4 5" key="1">
    <citation type="submission" date="2008-12" db="EMBL/GenBank/DDBJ databases">
        <authorList>
            <person name="Fulton L."/>
            <person name="Clifton S."/>
            <person name="Fulton B."/>
            <person name="Xu J."/>
            <person name="Minx P."/>
            <person name="Pepin K.H."/>
            <person name="Johnson M."/>
            <person name="Bhonagiri V."/>
            <person name="Nash W.E."/>
            <person name="Mardis E.R."/>
            <person name="Wilson R.K."/>
        </authorList>
    </citation>
    <scope>NUCLEOTIDE SEQUENCE [LARGE SCALE GENOMIC DNA]</scope>
    <source>
        <strain evidence="4 5">DSM 18228</strain>
    </source>
</reference>
<dbReference type="GO" id="GO:0009103">
    <property type="term" value="P:lipopolysaccharide biosynthetic process"/>
    <property type="evidence" value="ECO:0007669"/>
    <property type="project" value="TreeGrafter"/>
</dbReference>
<keyword evidence="5" id="KW-1185">Reference proteome</keyword>
<proteinExistence type="predicted"/>
<organism evidence="4 5">
    <name type="scientific">Phocaeicola coprophilus DSM 18228 = JCM 13818</name>
    <dbReference type="NCBI Taxonomy" id="547042"/>
    <lineage>
        <taxon>Bacteria</taxon>
        <taxon>Pseudomonadati</taxon>
        <taxon>Bacteroidota</taxon>
        <taxon>Bacteroidia</taxon>
        <taxon>Bacteroidales</taxon>
        <taxon>Bacteroidaceae</taxon>
        <taxon>Phocaeicola</taxon>
    </lineage>
</organism>
<evidence type="ECO:0000259" key="3">
    <source>
        <dbReference type="Pfam" id="PF13439"/>
    </source>
</evidence>
<gene>
    <name evidence="4" type="ORF">BACCOPRO_00947</name>
</gene>
<dbReference type="STRING" id="547042.BACCOPRO_00947"/>
<dbReference type="Pfam" id="PF13439">
    <property type="entry name" value="Glyco_transf_4"/>
    <property type="match status" value="1"/>
</dbReference>
<name>S0F5B9_9BACT</name>
<dbReference type="PANTHER" id="PTHR46401">
    <property type="entry name" value="GLYCOSYLTRANSFERASE WBBK-RELATED"/>
    <property type="match status" value="1"/>
</dbReference>
<keyword evidence="1 4" id="KW-0808">Transferase</keyword>
<dbReference type="GO" id="GO:0016757">
    <property type="term" value="F:glycosyltransferase activity"/>
    <property type="evidence" value="ECO:0007669"/>
    <property type="project" value="UniProtKB-KW"/>
</dbReference>
<dbReference type="eggNOG" id="COG0438">
    <property type="taxonomic scope" value="Bacteria"/>
</dbReference>
<dbReference type="Gene3D" id="3.40.50.2000">
    <property type="entry name" value="Glycogen Phosphorylase B"/>
    <property type="match status" value="2"/>
</dbReference>
<keyword evidence="4" id="KW-0328">Glycosyltransferase</keyword>
<dbReference type="PANTHER" id="PTHR46401:SF2">
    <property type="entry name" value="GLYCOSYLTRANSFERASE WBBK-RELATED"/>
    <property type="match status" value="1"/>
</dbReference>
<dbReference type="HOGENOM" id="CLU_009583_2_2_10"/>
<dbReference type="InterPro" id="IPR028098">
    <property type="entry name" value="Glyco_trans_4-like_N"/>
</dbReference>
<dbReference type="InterPro" id="IPR001296">
    <property type="entry name" value="Glyco_trans_1"/>
</dbReference>
<evidence type="ECO:0000313" key="5">
    <source>
        <dbReference type="Proteomes" id="UP000014073"/>
    </source>
</evidence>
<sequence>MKICIIGTRGFPKIQGGVEKHCEALYVNIAKLYNAIDIFVFRRKPYIVSTPDYNRLHFIDLPSTQIKGVETVIHSFFSTWVSIIKRADIIHYHNIGPALFSPLAKLFGIKVVLTYHSANYEHKKWGRFARLVLKLSEKIAFIFSDKIIFVNKFQMEKSSPKFKNKYVYIPNGIPKIKLSEKIDFIQKLGLQRKKYILAVGRITPEKGFDILIKAFSHLNTNYKLVIAGGVETERSYYKELQNMSPSERVVFTGYTFGDDLCQLYSNAALFVLSSRNEGFPLVLLEAMAYKLDVLVSDIPATHLVDLDRNDYFELDKEGSLEKKILDKLQNIKSRNYNLVDFDWSKIANQVYDIYHALIK</sequence>
<protein>
    <submittedName>
        <fullName evidence="4">Glycosyltransferase, group 1 family protein</fullName>
        <ecNumber evidence="4">2.4.-.-</ecNumber>
    </submittedName>
</protein>
<accession>S0F5B9</accession>
<dbReference type="GeneID" id="78405272"/>
<dbReference type="OrthoDB" id="9792269at2"/>
<evidence type="ECO:0000259" key="2">
    <source>
        <dbReference type="Pfam" id="PF00534"/>
    </source>
</evidence>
<dbReference type="CDD" id="cd03801">
    <property type="entry name" value="GT4_PimA-like"/>
    <property type="match status" value="1"/>
</dbReference>
<dbReference type="EC" id="2.4.-.-" evidence="4"/>
<dbReference type="EMBL" id="ACBW01000076">
    <property type="protein sequence ID" value="EEF75458.1"/>
    <property type="molecule type" value="Genomic_DNA"/>
</dbReference>
<dbReference type="SUPFAM" id="SSF53756">
    <property type="entry name" value="UDP-Glycosyltransferase/glycogen phosphorylase"/>
    <property type="match status" value="1"/>
</dbReference>
<evidence type="ECO:0000313" key="4">
    <source>
        <dbReference type="EMBL" id="EEF75458.1"/>
    </source>
</evidence>
<dbReference type="Pfam" id="PF00534">
    <property type="entry name" value="Glycos_transf_1"/>
    <property type="match status" value="1"/>
</dbReference>
<dbReference type="RefSeq" id="WP_008141246.1">
    <property type="nucleotide sequence ID" value="NZ_EQ973634.1"/>
</dbReference>
<evidence type="ECO:0000256" key="1">
    <source>
        <dbReference type="ARBA" id="ARBA00022679"/>
    </source>
</evidence>
<comment type="caution">
    <text evidence="4">The sequence shown here is derived from an EMBL/GenBank/DDBJ whole genome shotgun (WGS) entry which is preliminary data.</text>
</comment>
<feature type="domain" description="Glycosyl transferase family 1" evidence="2">
    <location>
        <begin position="184"/>
        <end position="299"/>
    </location>
</feature>
<dbReference type="Proteomes" id="UP000014073">
    <property type="component" value="Unassembled WGS sequence"/>
</dbReference>
<dbReference type="AlphaFoldDB" id="S0F5B9"/>
<feature type="domain" description="Glycosyltransferase subfamily 4-like N-terminal" evidence="3">
    <location>
        <begin position="16"/>
        <end position="173"/>
    </location>
</feature>